<reference evidence="2" key="1">
    <citation type="submission" date="2018-02" db="EMBL/GenBank/DDBJ databases">
        <title>Genome sequence of Desulfocucumis palustris strain NAW-5.</title>
        <authorList>
            <person name="Watanabe M."/>
            <person name="Kojima H."/>
            <person name="Fukui M."/>
        </authorList>
    </citation>
    <scope>NUCLEOTIDE SEQUENCE [LARGE SCALE GENOMIC DNA]</scope>
    <source>
        <strain evidence="2">NAW-5</strain>
    </source>
</reference>
<keyword evidence="2" id="KW-1185">Reference proteome</keyword>
<sequence>MGEFKAGLAHICTGCQIYMIEYLLKQNKTGSCSDKYYRW</sequence>
<evidence type="ECO:0000313" key="1">
    <source>
        <dbReference type="EMBL" id="GBF35516.1"/>
    </source>
</evidence>
<proteinExistence type="predicted"/>
<comment type="caution">
    <text evidence="1">The sequence shown here is derived from an EMBL/GenBank/DDBJ whole genome shotgun (WGS) entry which is preliminary data.</text>
</comment>
<accession>A0A2L2XMF6</accession>
<evidence type="ECO:0000313" key="2">
    <source>
        <dbReference type="Proteomes" id="UP000239549"/>
    </source>
</evidence>
<dbReference type="AlphaFoldDB" id="A0A2L2XMF6"/>
<protein>
    <submittedName>
        <fullName evidence="1">Uncharacterized protein</fullName>
    </submittedName>
</protein>
<dbReference type="EMBL" id="BFAV01000172">
    <property type="protein sequence ID" value="GBF35516.1"/>
    <property type="molecule type" value="Genomic_DNA"/>
</dbReference>
<gene>
    <name evidence="1" type="ORF">DCCM_4645</name>
</gene>
<name>A0A2L2XMF6_9FIRM</name>
<dbReference type="Proteomes" id="UP000239549">
    <property type="component" value="Unassembled WGS sequence"/>
</dbReference>
<organism evidence="1 2">
    <name type="scientific">Desulfocucumis palustris</name>
    <dbReference type="NCBI Taxonomy" id="1898651"/>
    <lineage>
        <taxon>Bacteria</taxon>
        <taxon>Bacillati</taxon>
        <taxon>Bacillota</taxon>
        <taxon>Clostridia</taxon>
        <taxon>Eubacteriales</taxon>
        <taxon>Desulfocucumaceae</taxon>
        <taxon>Desulfocucumis</taxon>
    </lineage>
</organism>